<dbReference type="PRINTS" id="PR00156">
    <property type="entry name" value="COPPERBLUE"/>
</dbReference>
<evidence type="ECO:0000256" key="8">
    <source>
        <dbReference type="PIRSR" id="PIRSR602386-1"/>
    </source>
</evidence>
<feature type="binding site" evidence="8">
    <location>
        <position position="64"/>
    </location>
    <ligand>
        <name>Cu cation</name>
        <dbReference type="ChEBI" id="CHEBI:23378"/>
    </ligand>
</feature>
<evidence type="ECO:0000256" key="1">
    <source>
        <dbReference type="ARBA" id="ARBA00004418"/>
    </source>
</evidence>
<feature type="signal peptide" evidence="9">
    <location>
        <begin position="1"/>
        <end position="24"/>
    </location>
</feature>
<keyword evidence="12" id="KW-1185">Reference proteome</keyword>
<feature type="domain" description="Blue (type 1) copper" evidence="10">
    <location>
        <begin position="30"/>
        <end position="116"/>
    </location>
</feature>
<dbReference type="InterPro" id="IPR001235">
    <property type="entry name" value="Copper_blue_Plastocyanin"/>
</dbReference>
<dbReference type="GO" id="GO:0009055">
    <property type="term" value="F:electron transfer activity"/>
    <property type="evidence" value="ECO:0007669"/>
    <property type="project" value="InterPro"/>
</dbReference>
<evidence type="ECO:0000256" key="7">
    <source>
        <dbReference type="NCBIfam" id="TIGR02375"/>
    </source>
</evidence>
<feature type="binding site" evidence="8">
    <location>
        <position position="102"/>
    </location>
    <ligand>
        <name>Cu cation</name>
        <dbReference type="ChEBI" id="CHEBI:23378"/>
    </ligand>
</feature>
<dbReference type="GO" id="GO:0042597">
    <property type="term" value="C:periplasmic space"/>
    <property type="evidence" value="ECO:0007669"/>
    <property type="project" value="UniProtKB-SubCell"/>
</dbReference>
<evidence type="ECO:0000256" key="2">
    <source>
        <dbReference type="ARBA" id="ARBA00022448"/>
    </source>
</evidence>
<keyword evidence="9" id="KW-0732">Signal</keyword>
<dbReference type="PRINTS" id="PR00155">
    <property type="entry name" value="AMICYANIN"/>
</dbReference>
<accession>A0A4S8EVM9</accession>
<keyword evidence="6 8" id="KW-0186">Copper</keyword>
<dbReference type="OrthoDB" id="9757546at2"/>
<organism evidence="11 12">
    <name type="scientific">Lampropedia puyangensis</name>
    <dbReference type="NCBI Taxonomy" id="1330072"/>
    <lineage>
        <taxon>Bacteria</taxon>
        <taxon>Pseudomonadati</taxon>
        <taxon>Pseudomonadota</taxon>
        <taxon>Betaproteobacteria</taxon>
        <taxon>Burkholderiales</taxon>
        <taxon>Comamonadaceae</taxon>
        <taxon>Lampropedia</taxon>
    </lineage>
</organism>
<keyword evidence="3 8" id="KW-0479">Metal-binding</keyword>
<dbReference type="RefSeq" id="WP_136574204.1">
    <property type="nucleotide sequence ID" value="NZ_STFG01000016.1"/>
</dbReference>
<dbReference type="SUPFAM" id="SSF49503">
    <property type="entry name" value="Cupredoxins"/>
    <property type="match status" value="1"/>
</dbReference>
<feature type="binding site" evidence="8">
    <location>
        <position position="110"/>
    </location>
    <ligand>
        <name>Cu cation</name>
        <dbReference type="ChEBI" id="CHEBI:23378"/>
    </ligand>
</feature>
<dbReference type="InterPro" id="IPR002386">
    <property type="entry name" value="Amicyanin/Pseudoazurin"/>
</dbReference>
<dbReference type="NCBIfam" id="TIGR02375">
    <property type="entry name" value="pseudoazurin"/>
    <property type="match status" value="1"/>
</dbReference>
<evidence type="ECO:0000256" key="3">
    <source>
        <dbReference type="ARBA" id="ARBA00022723"/>
    </source>
</evidence>
<comment type="cofactor">
    <cofactor evidence="8">
        <name>Cu cation</name>
        <dbReference type="ChEBI" id="CHEBI:23378"/>
    </cofactor>
    <text evidence="8">Binds 1 copper ion per subunit.</text>
</comment>
<reference evidence="11 12" key="1">
    <citation type="journal article" date="2015" name="Antonie Van Leeuwenhoek">
        <title>Lampropedia puyangensis sp. nov., isolated from symptomatic bark of Populus ? euramericana canker and emended description of Lampropedia hyalina (Ehrenberg 1832) Lee et al. 2004.</title>
        <authorList>
            <person name="Li Y."/>
            <person name="Wang T."/>
            <person name="Piao C.G."/>
            <person name="Wang L.F."/>
            <person name="Tian G.Z."/>
            <person name="Zhu T.H."/>
            <person name="Guo M.W."/>
        </authorList>
    </citation>
    <scope>NUCLEOTIDE SEQUENCE [LARGE SCALE GENOMIC DNA]</scope>
    <source>
        <strain evidence="11 12">2-bin</strain>
    </source>
</reference>
<dbReference type="InterPro" id="IPR000923">
    <property type="entry name" value="BlueCu_1"/>
</dbReference>
<evidence type="ECO:0000256" key="9">
    <source>
        <dbReference type="SAM" id="SignalP"/>
    </source>
</evidence>
<keyword evidence="4" id="KW-0574">Periplasm</keyword>
<feature type="chain" id="PRO_5020547772" description="Pseudoazurin" evidence="9">
    <location>
        <begin position="25"/>
        <end position="147"/>
    </location>
</feature>
<comment type="subcellular location">
    <subcellularLocation>
        <location evidence="1">Periplasm</location>
    </subcellularLocation>
</comment>
<feature type="binding site" evidence="8">
    <location>
        <position position="105"/>
    </location>
    <ligand>
        <name>Cu cation</name>
        <dbReference type="ChEBI" id="CHEBI:23378"/>
    </ligand>
</feature>
<evidence type="ECO:0000313" key="11">
    <source>
        <dbReference type="EMBL" id="THT98997.1"/>
    </source>
</evidence>
<dbReference type="Pfam" id="PF00127">
    <property type="entry name" value="Copper-bind"/>
    <property type="match status" value="1"/>
</dbReference>
<dbReference type="GO" id="GO:0005507">
    <property type="term" value="F:copper ion binding"/>
    <property type="evidence" value="ECO:0007669"/>
    <property type="project" value="UniProtKB-UniRule"/>
</dbReference>
<evidence type="ECO:0000256" key="4">
    <source>
        <dbReference type="ARBA" id="ARBA00022764"/>
    </source>
</evidence>
<dbReference type="AlphaFoldDB" id="A0A4S8EVM9"/>
<gene>
    <name evidence="11" type="ORF">E9531_13000</name>
</gene>
<evidence type="ECO:0000256" key="5">
    <source>
        <dbReference type="ARBA" id="ARBA00022982"/>
    </source>
</evidence>
<dbReference type="CDD" id="cd04218">
    <property type="entry name" value="Pseudoazurin"/>
    <property type="match status" value="1"/>
</dbReference>
<protein>
    <recommendedName>
        <fullName evidence="7">Pseudoazurin</fullName>
    </recommendedName>
</protein>
<comment type="caution">
    <text evidence="11">The sequence shown here is derived from an EMBL/GenBank/DDBJ whole genome shotgun (WGS) entry which is preliminary data.</text>
</comment>
<keyword evidence="2" id="KW-0813">Transport</keyword>
<dbReference type="InterPro" id="IPR008972">
    <property type="entry name" value="Cupredoxin"/>
</dbReference>
<sequence length="147" mass="15834">MTLRPFTRTLPLLLGLSFALASHAETYEVKMLNRGAQGAMVYEPDFVKLTPGDKIKFLASSNGHDAASIAGMLPEGASPFKGKINEEIEVTFTQEGLYGIKCLPHYAMGMVMLVQVGDAPLSALNVPADAPARAKQRFENIAARTIP</sequence>
<name>A0A4S8EVM9_9BURK</name>
<proteinExistence type="predicted"/>
<keyword evidence="5" id="KW-0249">Electron transport</keyword>
<dbReference type="EMBL" id="STFG01000016">
    <property type="protein sequence ID" value="THT98997.1"/>
    <property type="molecule type" value="Genomic_DNA"/>
</dbReference>
<evidence type="ECO:0000313" key="12">
    <source>
        <dbReference type="Proteomes" id="UP000308917"/>
    </source>
</evidence>
<evidence type="ECO:0000259" key="10">
    <source>
        <dbReference type="Pfam" id="PF00127"/>
    </source>
</evidence>
<dbReference type="InterPro" id="IPR012745">
    <property type="entry name" value="Pseudoazurin"/>
</dbReference>
<dbReference type="Gene3D" id="2.60.40.420">
    <property type="entry name" value="Cupredoxins - blue copper proteins"/>
    <property type="match status" value="1"/>
</dbReference>
<dbReference type="Proteomes" id="UP000308917">
    <property type="component" value="Unassembled WGS sequence"/>
</dbReference>
<evidence type="ECO:0000256" key="6">
    <source>
        <dbReference type="ARBA" id="ARBA00023008"/>
    </source>
</evidence>